<evidence type="ECO:0000256" key="1">
    <source>
        <dbReference type="SAM" id="Phobius"/>
    </source>
</evidence>
<protein>
    <submittedName>
        <fullName evidence="2">Uncharacterized protein</fullName>
    </submittedName>
</protein>
<evidence type="ECO:0000313" key="3">
    <source>
        <dbReference type="Proteomes" id="UP000406256"/>
    </source>
</evidence>
<accession>A0A5E4TXV5</accession>
<dbReference type="Proteomes" id="UP000406256">
    <property type="component" value="Unassembled WGS sequence"/>
</dbReference>
<evidence type="ECO:0000313" key="2">
    <source>
        <dbReference type="EMBL" id="VVD92667.1"/>
    </source>
</evidence>
<keyword evidence="3" id="KW-1185">Reference proteome</keyword>
<gene>
    <name evidence="2" type="ORF">PAN31108_01701</name>
</gene>
<organism evidence="2 3">
    <name type="scientific">Pandoraea anhela</name>
    <dbReference type="NCBI Taxonomy" id="2508295"/>
    <lineage>
        <taxon>Bacteria</taxon>
        <taxon>Pseudomonadati</taxon>
        <taxon>Pseudomonadota</taxon>
        <taxon>Betaproteobacteria</taxon>
        <taxon>Burkholderiales</taxon>
        <taxon>Burkholderiaceae</taxon>
        <taxon>Pandoraea</taxon>
    </lineage>
</organism>
<keyword evidence="1" id="KW-0812">Transmembrane</keyword>
<keyword evidence="1" id="KW-1133">Transmembrane helix</keyword>
<dbReference type="AlphaFoldDB" id="A0A5E4TXV5"/>
<sequence>MAMFILFVLIAAGFDFLRGFGIVQTPRYADFMSIYRPESYWYLARGIISTLLLLVFEVAERTVVAYLSTLFSGRQHMASDSIPSERSGTHQ</sequence>
<dbReference type="EMBL" id="CABPSB010000004">
    <property type="protein sequence ID" value="VVD92667.1"/>
    <property type="molecule type" value="Genomic_DNA"/>
</dbReference>
<reference evidence="2 3" key="1">
    <citation type="submission" date="2019-08" db="EMBL/GenBank/DDBJ databases">
        <authorList>
            <person name="Peeters C."/>
        </authorList>
    </citation>
    <scope>NUCLEOTIDE SEQUENCE [LARGE SCALE GENOMIC DNA]</scope>
    <source>
        <strain evidence="2 3">LMG 31108</strain>
    </source>
</reference>
<proteinExistence type="predicted"/>
<name>A0A5E4TXV5_9BURK</name>
<keyword evidence="1" id="KW-0472">Membrane</keyword>
<feature type="transmembrane region" description="Helical" evidence="1">
    <location>
        <begin position="43"/>
        <end position="67"/>
    </location>
</feature>